<organism evidence="6 7">
    <name type="scientific">Rhodovulum adriaticum</name>
    <name type="common">Rhodopseudomonas adriatica</name>
    <dbReference type="NCBI Taxonomy" id="35804"/>
    <lineage>
        <taxon>Bacteria</taxon>
        <taxon>Pseudomonadati</taxon>
        <taxon>Pseudomonadota</taxon>
        <taxon>Alphaproteobacteria</taxon>
        <taxon>Rhodobacterales</taxon>
        <taxon>Paracoccaceae</taxon>
        <taxon>Rhodovulum</taxon>
    </lineage>
</organism>
<keyword evidence="4" id="KW-0658">Purine biosynthesis</keyword>
<accession>A0A4R2P0B2</accession>
<evidence type="ECO:0000313" key="6">
    <source>
        <dbReference type="EMBL" id="TCP27324.1"/>
    </source>
</evidence>
<dbReference type="EC" id="2.1.2.2" evidence="2"/>
<dbReference type="InterPro" id="IPR036477">
    <property type="entry name" value="Formyl_transf_N_sf"/>
</dbReference>
<evidence type="ECO:0000313" key="7">
    <source>
        <dbReference type="Proteomes" id="UP000295733"/>
    </source>
</evidence>
<dbReference type="Pfam" id="PF00551">
    <property type="entry name" value="Formyl_trans_N"/>
    <property type="match status" value="1"/>
</dbReference>
<reference evidence="6 7" key="1">
    <citation type="submission" date="2019-03" db="EMBL/GenBank/DDBJ databases">
        <title>Genomic Encyclopedia of Type Strains, Phase IV (KMG-IV): sequencing the most valuable type-strain genomes for metagenomic binning, comparative biology and taxonomic classification.</title>
        <authorList>
            <person name="Goeker M."/>
        </authorList>
    </citation>
    <scope>NUCLEOTIDE SEQUENCE [LARGE SCALE GENOMIC DNA]</scope>
    <source>
        <strain evidence="6 7">DSM 2781</strain>
    </source>
</reference>
<name>A0A4R2P0B2_RHOAD</name>
<keyword evidence="7" id="KW-1185">Reference proteome</keyword>
<keyword evidence="3 6" id="KW-0808">Transferase</keyword>
<dbReference type="OrthoDB" id="5355061at2"/>
<evidence type="ECO:0000256" key="2">
    <source>
        <dbReference type="ARBA" id="ARBA00012254"/>
    </source>
</evidence>
<comment type="pathway">
    <text evidence="1">Purine metabolism; IMP biosynthesis via de novo pathway; N(2)-formyl-N(1)-(5-phospho-D-ribosyl)glycinamide from N(1)-(5-phospho-D-ribosyl)glycinamide (10-formyl THF route): step 1/1.</text>
</comment>
<dbReference type="GO" id="GO:0006189">
    <property type="term" value="P:'de novo' IMP biosynthetic process"/>
    <property type="evidence" value="ECO:0007669"/>
    <property type="project" value="TreeGrafter"/>
</dbReference>
<comment type="caution">
    <text evidence="6">The sequence shown here is derived from an EMBL/GenBank/DDBJ whole genome shotgun (WGS) entry which is preliminary data.</text>
</comment>
<sequence>MKRIVILTGDELRHRYFRLRMAQDPRFTVVSSVCEGTEKSLAARTQARPDASDLERWHVAARDQAEADFFGEIAAGLEDRSHPHRIAKGAINTPQEAARIIDLQPDLLVCYGASLIKGALLDHFDGRFLNVHLGLSPWYRGSGTNVWPLIEGRPQMVGATFMHIDAGIDTGRILHQIRADIVLGDSPHSIGNRVIRKMTGVYADLVARFDDLAEMPQPDPAAGRLYLQKDFDAAACARMYRNFRDGMIEDYMAGQLAADIPPLVVNPALEPRT</sequence>
<protein>
    <recommendedName>
        <fullName evidence="2">phosphoribosylglycinamide formyltransferase 1</fullName>
        <ecNumber evidence="2">2.1.2.2</ecNumber>
    </recommendedName>
</protein>
<dbReference type="SUPFAM" id="SSF53328">
    <property type="entry name" value="Formyltransferase"/>
    <property type="match status" value="1"/>
</dbReference>
<dbReference type="AlphaFoldDB" id="A0A4R2P0B2"/>
<dbReference type="Gene3D" id="3.40.50.170">
    <property type="entry name" value="Formyl transferase, N-terminal domain"/>
    <property type="match status" value="1"/>
</dbReference>
<dbReference type="GO" id="GO:0005829">
    <property type="term" value="C:cytosol"/>
    <property type="evidence" value="ECO:0007669"/>
    <property type="project" value="TreeGrafter"/>
</dbReference>
<evidence type="ECO:0000256" key="1">
    <source>
        <dbReference type="ARBA" id="ARBA00005054"/>
    </source>
</evidence>
<proteinExistence type="predicted"/>
<evidence type="ECO:0000256" key="4">
    <source>
        <dbReference type="ARBA" id="ARBA00022755"/>
    </source>
</evidence>
<dbReference type="GO" id="GO:0004644">
    <property type="term" value="F:phosphoribosylglycinamide formyltransferase activity"/>
    <property type="evidence" value="ECO:0007669"/>
    <property type="project" value="UniProtKB-EC"/>
</dbReference>
<dbReference type="EMBL" id="SLXL01000001">
    <property type="protein sequence ID" value="TCP27324.1"/>
    <property type="molecule type" value="Genomic_DNA"/>
</dbReference>
<dbReference type="InterPro" id="IPR002376">
    <property type="entry name" value="Formyl_transf_N"/>
</dbReference>
<dbReference type="RefSeq" id="WP_132598597.1">
    <property type="nucleotide sequence ID" value="NZ_NRRP01000001.1"/>
</dbReference>
<feature type="domain" description="Formyl transferase N-terminal" evidence="5">
    <location>
        <begin position="98"/>
        <end position="197"/>
    </location>
</feature>
<evidence type="ECO:0000256" key="3">
    <source>
        <dbReference type="ARBA" id="ARBA00022679"/>
    </source>
</evidence>
<gene>
    <name evidence="6" type="ORF">EV656_101230</name>
</gene>
<dbReference type="Proteomes" id="UP000295733">
    <property type="component" value="Unassembled WGS sequence"/>
</dbReference>
<dbReference type="PANTHER" id="PTHR43369:SF2">
    <property type="entry name" value="PHOSPHORIBOSYLGLYCINAMIDE FORMYLTRANSFERASE"/>
    <property type="match status" value="1"/>
</dbReference>
<evidence type="ECO:0000259" key="5">
    <source>
        <dbReference type="Pfam" id="PF00551"/>
    </source>
</evidence>
<dbReference type="PANTHER" id="PTHR43369">
    <property type="entry name" value="PHOSPHORIBOSYLGLYCINAMIDE FORMYLTRANSFERASE"/>
    <property type="match status" value="1"/>
</dbReference>